<evidence type="ECO:0000256" key="3">
    <source>
        <dbReference type="ARBA" id="ARBA00023186"/>
    </source>
</evidence>
<protein>
    <recommendedName>
        <fullName evidence="2">Proteasome assembly chaperone 1</fullName>
    </recommendedName>
</protein>
<name>A0A9D4PGF9_RHISA</name>
<keyword evidence="3" id="KW-0143">Chaperone</keyword>
<keyword evidence="5" id="KW-1185">Reference proteome</keyword>
<dbReference type="PANTHER" id="PTHR15069">
    <property type="entry name" value="PROTEASOME ASSEMBLY CHAPERONE 1"/>
    <property type="match status" value="1"/>
</dbReference>
<proteinExistence type="inferred from homology"/>
<reference evidence="4" key="2">
    <citation type="submission" date="2021-09" db="EMBL/GenBank/DDBJ databases">
        <authorList>
            <person name="Jia N."/>
            <person name="Wang J."/>
            <person name="Shi W."/>
            <person name="Du L."/>
            <person name="Sun Y."/>
            <person name="Zhan W."/>
            <person name="Jiang J."/>
            <person name="Wang Q."/>
            <person name="Zhang B."/>
            <person name="Ji P."/>
            <person name="Sakyi L.B."/>
            <person name="Cui X."/>
            <person name="Yuan T."/>
            <person name="Jiang B."/>
            <person name="Yang W."/>
            <person name="Lam T.T.-Y."/>
            <person name="Chang Q."/>
            <person name="Ding S."/>
            <person name="Wang X."/>
            <person name="Zhu J."/>
            <person name="Ruan X."/>
            <person name="Zhao L."/>
            <person name="Wei J."/>
            <person name="Que T."/>
            <person name="Du C."/>
            <person name="Cheng J."/>
            <person name="Dai P."/>
            <person name="Han X."/>
            <person name="Huang E."/>
            <person name="Gao Y."/>
            <person name="Liu J."/>
            <person name="Shao H."/>
            <person name="Ye R."/>
            <person name="Li L."/>
            <person name="Wei W."/>
            <person name="Wang X."/>
            <person name="Wang C."/>
            <person name="Huo Q."/>
            <person name="Li W."/>
            <person name="Guo W."/>
            <person name="Chen H."/>
            <person name="Chen S."/>
            <person name="Zhou L."/>
            <person name="Zhou L."/>
            <person name="Ni X."/>
            <person name="Tian J."/>
            <person name="Zhou Y."/>
            <person name="Sheng Y."/>
            <person name="Liu T."/>
            <person name="Pan Y."/>
            <person name="Xia L."/>
            <person name="Li J."/>
            <person name="Zhao F."/>
            <person name="Cao W."/>
        </authorList>
    </citation>
    <scope>NUCLEOTIDE SEQUENCE</scope>
    <source>
        <strain evidence="4">Rsan-2018</strain>
        <tissue evidence="4">Larvae</tissue>
    </source>
</reference>
<organism evidence="4 5">
    <name type="scientific">Rhipicephalus sanguineus</name>
    <name type="common">Brown dog tick</name>
    <name type="synonym">Ixodes sanguineus</name>
    <dbReference type="NCBI Taxonomy" id="34632"/>
    <lineage>
        <taxon>Eukaryota</taxon>
        <taxon>Metazoa</taxon>
        <taxon>Ecdysozoa</taxon>
        <taxon>Arthropoda</taxon>
        <taxon>Chelicerata</taxon>
        <taxon>Arachnida</taxon>
        <taxon>Acari</taxon>
        <taxon>Parasitiformes</taxon>
        <taxon>Ixodida</taxon>
        <taxon>Ixodoidea</taxon>
        <taxon>Ixodidae</taxon>
        <taxon>Rhipicephalinae</taxon>
        <taxon>Rhipicephalus</taxon>
        <taxon>Rhipicephalus</taxon>
    </lineage>
</organism>
<dbReference type="OrthoDB" id="17536at2759"/>
<dbReference type="GO" id="GO:0070628">
    <property type="term" value="F:proteasome binding"/>
    <property type="evidence" value="ECO:0007669"/>
    <property type="project" value="TreeGrafter"/>
</dbReference>
<dbReference type="InterPro" id="IPR016565">
    <property type="entry name" value="Proteasome_assmbl_chp_1"/>
</dbReference>
<dbReference type="EMBL" id="JABSTV010001254">
    <property type="protein sequence ID" value="KAH7940052.1"/>
    <property type="molecule type" value="Genomic_DNA"/>
</dbReference>
<dbReference type="OMA" id="CAPIARH"/>
<evidence type="ECO:0000313" key="4">
    <source>
        <dbReference type="EMBL" id="KAH7940052.1"/>
    </source>
</evidence>
<dbReference type="VEuPathDB" id="VectorBase:RSAN_039879"/>
<evidence type="ECO:0000313" key="5">
    <source>
        <dbReference type="Proteomes" id="UP000821837"/>
    </source>
</evidence>
<dbReference type="GO" id="GO:0080129">
    <property type="term" value="P:proteasome core complex assembly"/>
    <property type="evidence" value="ECO:0007669"/>
    <property type="project" value="TreeGrafter"/>
</dbReference>
<dbReference type="GO" id="GO:0005783">
    <property type="term" value="C:endoplasmic reticulum"/>
    <property type="evidence" value="ECO:0007669"/>
    <property type="project" value="InterPro"/>
</dbReference>
<evidence type="ECO:0000256" key="2">
    <source>
        <dbReference type="ARBA" id="ARBA00019180"/>
    </source>
</evidence>
<dbReference type="PANTHER" id="PTHR15069:SF1">
    <property type="entry name" value="PROTEASOME ASSEMBLY CHAPERONE 1"/>
    <property type="match status" value="1"/>
</dbReference>
<comment type="caution">
    <text evidence="4">The sequence shown here is derived from an EMBL/GenBank/DDBJ whole genome shotgun (WGS) entry which is preliminary data.</text>
</comment>
<dbReference type="AlphaFoldDB" id="A0A9D4PGF9"/>
<comment type="similarity">
    <text evidence="1">Belongs to the PSMG1 family.</text>
</comment>
<dbReference type="Proteomes" id="UP000821837">
    <property type="component" value="Chromosome 8"/>
</dbReference>
<dbReference type="Pfam" id="PF16094">
    <property type="entry name" value="PAC1"/>
    <property type="match status" value="1"/>
</dbReference>
<accession>A0A9D4PGF9</accession>
<gene>
    <name evidence="4" type="ORF">HPB52_020566</name>
</gene>
<evidence type="ECO:0000256" key="1">
    <source>
        <dbReference type="ARBA" id="ARBA00005261"/>
    </source>
</evidence>
<reference evidence="4" key="1">
    <citation type="journal article" date="2020" name="Cell">
        <title>Large-Scale Comparative Analyses of Tick Genomes Elucidate Their Genetic Diversity and Vector Capacities.</title>
        <authorList>
            <consortium name="Tick Genome and Microbiome Consortium (TIGMIC)"/>
            <person name="Jia N."/>
            <person name="Wang J."/>
            <person name="Shi W."/>
            <person name="Du L."/>
            <person name="Sun Y."/>
            <person name="Zhan W."/>
            <person name="Jiang J.F."/>
            <person name="Wang Q."/>
            <person name="Zhang B."/>
            <person name="Ji P."/>
            <person name="Bell-Sakyi L."/>
            <person name="Cui X.M."/>
            <person name="Yuan T.T."/>
            <person name="Jiang B.G."/>
            <person name="Yang W.F."/>
            <person name="Lam T.T."/>
            <person name="Chang Q.C."/>
            <person name="Ding S.J."/>
            <person name="Wang X.J."/>
            <person name="Zhu J.G."/>
            <person name="Ruan X.D."/>
            <person name="Zhao L."/>
            <person name="Wei J.T."/>
            <person name="Ye R.Z."/>
            <person name="Que T.C."/>
            <person name="Du C.H."/>
            <person name="Zhou Y.H."/>
            <person name="Cheng J.X."/>
            <person name="Dai P.F."/>
            <person name="Guo W.B."/>
            <person name="Han X.H."/>
            <person name="Huang E.J."/>
            <person name="Li L.F."/>
            <person name="Wei W."/>
            <person name="Gao Y.C."/>
            <person name="Liu J.Z."/>
            <person name="Shao H.Z."/>
            <person name="Wang X."/>
            <person name="Wang C.C."/>
            <person name="Yang T.C."/>
            <person name="Huo Q.B."/>
            <person name="Li W."/>
            <person name="Chen H.Y."/>
            <person name="Chen S.E."/>
            <person name="Zhou L.G."/>
            <person name="Ni X.B."/>
            <person name="Tian J.H."/>
            <person name="Sheng Y."/>
            <person name="Liu T."/>
            <person name="Pan Y.S."/>
            <person name="Xia L.Y."/>
            <person name="Li J."/>
            <person name="Zhao F."/>
            <person name="Cao W.C."/>
        </authorList>
    </citation>
    <scope>NUCLEOTIDE SEQUENCE</scope>
    <source>
        <strain evidence="4">Rsan-2018</strain>
    </source>
</reference>
<sequence length="276" mass="30667">MATFFGEVLPIHSRAVDDNEDENAESPSVYFDLDQRYQDVPSLPAYDLVCVATGIAPSIFVQCYLVPDSHQVLGTIRLNPTKQQDSSNDPSGNFWGLDYSRRTDVLGKLIHYPGHGAGVLYCLCDKEVPFESCAPIARHFVELSKSPRVTSVSFAALPASDYKSKGRPEFPLLRQLRTFGSARNATEDAIPDLETPNTVSGMCAAMLTECEVGDMPGTLFVLYTDTPEVDSTVVKAFEPTLRLNCLQALNQPLDNCRNELLRRLRDAKIDRGYLYF</sequence>